<gene>
    <name evidence="6" type="ORF">GCM10022224_067200</name>
</gene>
<keyword evidence="3" id="KW-0238">DNA-binding</keyword>
<dbReference type="Gene3D" id="1.10.10.10">
    <property type="entry name" value="Winged helix-like DNA-binding domain superfamily/Winged helix DNA-binding domain"/>
    <property type="match status" value="1"/>
</dbReference>
<evidence type="ECO:0000256" key="1">
    <source>
        <dbReference type="ARBA" id="ARBA00009437"/>
    </source>
</evidence>
<name>A0ABP7CK48_9ACTN</name>
<evidence type="ECO:0000313" key="7">
    <source>
        <dbReference type="Proteomes" id="UP001500902"/>
    </source>
</evidence>
<evidence type="ECO:0000259" key="5">
    <source>
        <dbReference type="PROSITE" id="PS50931"/>
    </source>
</evidence>
<evidence type="ECO:0000256" key="4">
    <source>
        <dbReference type="ARBA" id="ARBA00023163"/>
    </source>
</evidence>
<dbReference type="PANTHER" id="PTHR30346:SF0">
    <property type="entry name" value="HCA OPERON TRANSCRIPTIONAL ACTIVATOR HCAR"/>
    <property type="match status" value="1"/>
</dbReference>
<sequence>MERLELESFLILAEELHFGRTAERLMVTRARVSQTIAKLERQVGAPLFERTSRRVRLTPLGKHLHDDLAPAYACIRDGLARAKSAAMGMEGELHVGFVGAATGELLMGVLDLFARRHPATAVHIHETQLGDFVEPLRESRVDVLMAQLPVVEPDLVTGPVVLTVPAVLAVSSRHQLARREAVRVEDLARAKVFACGGSLPEYWVTANNNPRTTPAGWPIERGDTAATIQETLALVAAGRGVASVGEDVSRFHPRPGVTYVPFEDAHPITYAPVWRASGETERVRAFVRACAETQAIGNSC</sequence>
<keyword evidence="2" id="KW-0805">Transcription regulation</keyword>
<comment type="similarity">
    <text evidence="1">Belongs to the LysR transcriptional regulatory family.</text>
</comment>
<dbReference type="InterPro" id="IPR036390">
    <property type="entry name" value="WH_DNA-bd_sf"/>
</dbReference>
<dbReference type="RefSeq" id="WP_344887044.1">
    <property type="nucleotide sequence ID" value="NZ_BAAAZP010000124.1"/>
</dbReference>
<dbReference type="InterPro" id="IPR000847">
    <property type="entry name" value="LysR_HTH_N"/>
</dbReference>
<dbReference type="InterPro" id="IPR005119">
    <property type="entry name" value="LysR_subst-bd"/>
</dbReference>
<proteinExistence type="inferred from homology"/>
<keyword evidence="4" id="KW-0804">Transcription</keyword>
<protein>
    <submittedName>
        <fullName evidence="6">LysR family transcriptional regulator</fullName>
    </submittedName>
</protein>
<dbReference type="PANTHER" id="PTHR30346">
    <property type="entry name" value="TRANSCRIPTIONAL DUAL REGULATOR HCAR-RELATED"/>
    <property type="match status" value="1"/>
</dbReference>
<dbReference type="SUPFAM" id="SSF46785">
    <property type="entry name" value="Winged helix' DNA-binding domain"/>
    <property type="match status" value="1"/>
</dbReference>
<evidence type="ECO:0000313" key="6">
    <source>
        <dbReference type="EMBL" id="GAA3692091.1"/>
    </source>
</evidence>
<dbReference type="Pfam" id="PF00126">
    <property type="entry name" value="HTH_1"/>
    <property type="match status" value="1"/>
</dbReference>
<evidence type="ECO:0000256" key="2">
    <source>
        <dbReference type="ARBA" id="ARBA00023015"/>
    </source>
</evidence>
<dbReference type="EMBL" id="BAAAZP010000124">
    <property type="protein sequence ID" value="GAA3692091.1"/>
    <property type="molecule type" value="Genomic_DNA"/>
</dbReference>
<keyword evidence="7" id="KW-1185">Reference proteome</keyword>
<organism evidence="6 7">
    <name type="scientific">Nonomuraea antimicrobica</name>
    <dbReference type="NCBI Taxonomy" id="561173"/>
    <lineage>
        <taxon>Bacteria</taxon>
        <taxon>Bacillati</taxon>
        <taxon>Actinomycetota</taxon>
        <taxon>Actinomycetes</taxon>
        <taxon>Streptosporangiales</taxon>
        <taxon>Streptosporangiaceae</taxon>
        <taxon>Nonomuraea</taxon>
    </lineage>
</organism>
<dbReference type="CDD" id="cd08414">
    <property type="entry name" value="PBP2_LTTR_aromatics_like"/>
    <property type="match status" value="1"/>
</dbReference>
<dbReference type="Gene3D" id="3.40.190.10">
    <property type="entry name" value="Periplasmic binding protein-like II"/>
    <property type="match status" value="2"/>
</dbReference>
<dbReference type="Pfam" id="PF03466">
    <property type="entry name" value="LysR_substrate"/>
    <property type="match status" value="1"/>
</dbReference>
<dbReference type="SUPFAM" id="SSF53850">
    <property type="entry name" value="Periplasmic binding protein-like II"/>
    <property type="match status" value="1"/>
</dbReference>
<evidence type="ECO:0000256" key="3">
    <source>
        <dbReference type="ARBA" id="ARBA00023125"/>
    </source>
</evidence>
<dbReference type="PROSITE" id="PS50931">
    <property type="entry name" value="HTH_LYSR"/>
    <property type="match status" value="1"/>
</dbReference>
<accession>A0ABP7CK48</accession>
<comment type="caution">
    <text evidence="6">The sequence shown here is derived from an EMBL/GenBank/DDBJ whole genome shotgun (WGS) entry which is preliminary data.</text>
</comment>
<reference evidence="7" key="1">
    <citation type="journal article" date="2019" name="Int. J. Syst. Evol. Microbiol.">
        <title>The Global Catalogue of Microorganisms (GCM) 10K type strain sequencing project: providing services to taxonomists for standard genome sequencing and annotation.</title>
        <authorList>
            <consortium name="The Broad Institute Genomics Platform"/>
            <consortium name="The Broad Institute Genome Sequencing Center for Infectious Disease"/>
            <person name="Wu L."/>
            <person name="Ma J."/>
        </authorList>
    </citation>
    <scope>NUCLEOTIDE SEQUENCE [LARGE SCALE GENOMIC DNA]</scope>
    <source>
        <strain evidence="7">JCM 16904</strain>
    </source>
</reference>
<dbReference type="InterPro" id="IPR036388">
    <property type="entry name" value="WH-like_DNA-bd_sf"/>
</dbReference>
<dbReference type="Proteomes" id="UP001500902">
    <property type="component" value="Unassembled WGS sequence"/>
</dbReference>
<feature type="domain" description="HTH lysR-type" evidence="5">
    <location>
        <begin position="1"/>
        <end position="58"/>
    </location>
</feature>